<sequence>MLTAVLLSLLAAFVSGAPASTTECILLKQIYDEVAESKNDTALNLNTVFVMELKEQNEHEGHCKIATLCKAKVILSHTQGVLTRALNAYSVHHKATCHGTKLKDQADEKTLNGFLEDLGQCVQNLYHGCHKISKSFAQLH</sequence>
<name>A0AAV6HGR9_9TELE</name>
<keyword evidence="3" id="KW-1185">Reference proteome</keyword>
<dbReference type="AlphaFoldDB" id="A0AAV6HGR9"/>
<comment type="caution">
    <text evidence="2">The sequence shown here is derived from an EMBL/GenBank/DDBJ whole genome shotgun (WGS) entry which is preliminary data.</text>
</comment>
<feature type="signal peptide" evidence="1">
    <location>
        <begin position="1"/>
        <end position="16"/>
    </location>
</feature>
<evidence type="ECO:0000313" key="2">
    <source>
        <dbReference type="EMBL" id="KAG5284756.1"/>
    </source>
</evidence>
<feature type="chain" id="PRO_5043607997" description="Interleukin-4" evidence="1">
    <location>
        <begin position="17"/>
        <end position="140"/>
    </location>
</feature>
<organism evidence="2 3">
    <name type="scientific">Alosa alosa</name>
    <name type="common">allis shad</name>
    <dbReference type="NCBI Taxonomy" id="278164"/>
    <lineage>
        <taxon>Eukaryota</taxon>
        <taxon>Metazoa</taxon>
        <taxon>Chordata</taxon>
        <taxon>Craniata</taxon>
        <taxon>Vertebrata</taxon>
        <taxon>Euteleostomi</taxon>
        <taxon>Actinopterygii</taxon>
        <taxon>Neopterygii</taxon>
        <taxon>Teleostei</taxon>
        <taxon>Clupei</taxon>
        <taxon>Clupeiformes</taxon>
        <taxon>Clupeoidei</taxon>
        <taxon>Clupeidae</taxon>
        <taxon>Alosa</taxon>
    </lineage>
</organism>
<keyword evidence="1" id="KW-0732">Signal</keyword>
<gene>
    <name evidence="2" type="ORF">AALO_G00030130</name>
</gene>
<evidence type="ECO:0000256" key="1">
    <source>
        <dbReference type="SAM" id="SignalP"/>
    </source>
</evidence>
<reference evidence="2" key="1">
    <citation type="submission" date="2020-10" db="EMBL/GenBank/DDBJ databases">
        <title>Chromosome-scale genome assembly of the Allis shad, Alosa alosa.</title>
        <authorList>
            <person name="Margot Z."/>
            <person name="Christophe K."/>
            <person name="Cabau C."/>
            <person name="Louis A."/>
            <person name="Berthelot C."/>
            <person name="Parey E."/>
            <person name="Roest Crollius H."/>
            <person name="Montfort J."/>
            <person name="Robinson-Rechavi M."/>
            <person name="Bucao C."/>
            <person name="Bouchez O."/>
            <person name="Gislard M."/>
            <person name="Lluch J."/>
            <person name="Milhes M."/>
            <person name="Lampietro C."/>
            <person name="Lopez Roques C."/>
            <person name="Donnadieu C."/>
            <person name="Braasch I."/>
            <person name="Desvignes T."/>
            <person name="Postlethwait J."/>
            <person name="Bobe J."/>
            <person name="Guiguen Y."/>
        </authorList>
    </citation>
    <scope>NUCLEOTIDE SEQUENCE</scope>
    <source>
        <strain evidence="2">M-15738</strain>
        <tissue evidence="2">Blood</tissue>
    </source>
</reference>
<dbReference type="EMBL" id="JADWDJ010000002">
    <property type="protein sequence ID" value="KAG5284756.1"/>
    <property type="molecule type" value="Genomic_DNA"/>
</dbReference>
<accession>A0AAV6HGR9</accession>
<protein>
    <recommendedName>
        <fullName evidence="4">Interleukin-4</fullName>
    </recommendedName>
</protein>
<evidence type="ECO:0008006" key="4">
    <source>
        <dbReference type="Google" id="ProtNLM"/>
    </source>
</evidence>
<proteinExistence type="predicted"/>
<evidence type="ECO:0000313" key="3">
    <source>
        <dbReference type="Proteomes" id="UP000823561"/>
    </source>
</evidence>
<dbReference type="Proteomes" id="UP000823561">
    <property type="component" value="Chromosome 2"/>
</dbReference>